<feature type="region of interest" description="Disordered" evidence="1">
    <location>
        <begin position="1"/>
        <end position="64"/>
    </location>
</feature>
<comment type="caution">
    <text evidence="2">The sequence shown here is derived from an EMBL/GenBank/DDBJ whole genome shotgun (WGS) entry which is preliminary data.</text>
</comment>
<keyword evidence="3" id="KW-1185">Reference proteome</keyword>
<reference evidence="2 3" key="1">
    <citation type="journal article" date="2019" name="Int. J. Syst. Evol. Microbiol.">
        <title>The Global Catalogue of Microorganisms (GCM) 10K type strain sequencing project: providing services to taxonomists for standard genome sequencing and annotation.</title>
        <authorList>
            <consortium name="The Broad Institute Genomics Platform"/>
            <consortium name="The Broad Institute Genome Sequencing Center for Infectious Disease"/>
            <person name="Wu L."/>
            <person name="Ma J."/>
        </authorList>
    </citation>
    <scope>NUCLEOTIDE SEQUENCE [LARGE SCALE GENOMIC DNA]</scope>
    <source>
        <strain evidence="2 3">JCM 4542</strain>
    </source>
</reference>
<evidence type="ECO:0000313" key="3">
    <source>
        <dbReference type="Proteomes" id="UP001500886"/>
    </source>
</evidence>
<feature type="compositionally biased region" description="Basic residues" evidence="1">
    <location>
        <begin position="55"/>
        <end position="64"/>
    </location>
</feature>
<proteinExistence type="predicted"/>
<protein>
    <recommendedName>
        <fullName evidence="4">Small hydrophilic protein</fullName>
    </recommendedName>
</protein>
<accession>A0ABN3U5A5</accession>
<gene>
    <name evidence="2" type="ORF">GCM10010315_55520</name>
</gene>
<evidence type="ECO:0000313" key="2">
    <source>
        <dbReference type="EMBL" id="GAA2724814.1"/>
    </source>
</evidence>
<dbReference type="EMBL" id="BAAASL010000027">
    <property type="protein sequence ID" value="GAA2724814.1"/>
    <property type="molecule type" value="Genomic_DNA"/>
</dbReference>
<evidence type="ECO:0008006" key="4">
    <source>
        <dbReference type="Google" id="ProtNLM"/>
    </source>
</evidence>
<sequence>MIRRQSGMAKNRKQDRSQQRSSAAERGSQQARSSSIESQSEHRATQVTPADLARKGKQKRFGHN</sequence>
<feature type="compositionally biased region" description="Polar residues" evidence="1">
    <location>
        <begin position="19"/>
        <end position="38"/>
    </location>
</feature>
<dbReference type="Proteomes" id="UP001500886">
    <property type="component" value="Unassembled WGS sequence"/>
</dbReference>
<organism evidence="2 3">
    <name type="scientific">Streptomyces luteosporeus</name>
    <dbReference type="NCBI Taxonomy" id="173856"/>
    <lineage>
        <taxon>Bacteria</taxon>
        <taxon>Bacillati</taxon>
        <taxon>Actinomycetota</taxon>
        <taxon>Actinomycetes</taxon>
        <taxon>Kitasatosporales</taxon>
        <taxon>Streptomycetaceae</taxon>
        <taxon>Streptomyces</taxon>
    </lineage>
</organism>
<evidence type="ECO:0000256" key="1">
    <source>
        <dbReference type="SAM" id="MobiDB-lite"/>
    </source>
</evidence>
<name>A0ABN3U5A5_9ACTN</name>